<dbReference type="GO" id="GO:0000139">
    <property type="term" value="C:Golgi membrane"/>
    <property type="evidence" value="ECO:0007669"/>
    <property type="project" value="UniProtKB-SubCell"/>
</dbReference>
<dbReference type="Gene3D" id="3.90.550.10">
    <property type="entry name" value="Spore Coat Polysaccharide Biosynthesis Protein SpsA, Chain A"/>
    <property type="match status" value="1"/>
</dbReference>
<keyword evidence="9 16" id="KW-0430">Lectin</keyword>
<evidence type="ECO:0000256" key="7">
    <source>
        <dbReference type="ARBA" id="ARBA00022692"/>
    </source>
</evidence>
<dbReference type="InterPro" id="IPR029044">
    <property type="entry name" value="Nucleotide-diphossugar_trans"/>
</dbReference>
<dbReference type="RefSeq" id="XP_038072656.1">
    <property type="nucleotide sequence ID" value="XM_038216728.1"/>
</dbReference>
<dbReference type="OMA" id="VELTMYK"/>
<evidence type="ECO:0000256" key="16">
    <source>
        <dbReference type="RuleBase" id="RU361242"/>
    </source>
</evidence>
<evidence type="ECO:0000313" key="18">
    <source>
        <dbReference type="EnsemblMetazoa" id="XP_038072656.1"/>
    </source>
</evidence>
<evidence type="ECO:0000313" key="19">
    <source>
        <dbReference type="Proteomes" id="UP000887568"/>
    </source>
</evidence>
<keyword evidence="6 16" id="KW-0808">Transferase</keyword>
<comment type="pathway">
    <text evidence="3 16">Protein modification; protein glycosylation.</text>
</comment>
<dbReference type="Gene3D" id="2.80.10.50">
    <property type="match status" value="1"/>
</dbReference>
<name>A0A914B954_PATMI</name>
<proteinExistence type="inferred from homology"/>
<protein>
    <recommendedName>
        <fullName evidence="16">Polypeptide N-acetylgalactosaminyltransferase</fullName>
        <ecNumber evidence="16">2.4.1.-</ecNumber>
    </recommendedName>
    <alternativeName>
        <fullName evidence="16">Protein-UDP acetylgalactosaminyltransferase</fullName>
    </alternativeName>
</protein>
<evidence type="ECO:0000256" key="2">
    <source>
        <dbReference type="ARBA" id="ARBA00004323"/>
    </source>
</evidence>
<dbReference type="Pfam" id="PF00535">
    <property type="entry name" value="Glycos_transf_2"/>
    <property type="match status" value="1"/>
</dbReference>
<dbReference type="PANTHER" id="PTHR11675">
    <property type="entry name" value="N-ACETYLGALACTOSAMINYLTRANSFERASE"/>
    <property type="match status" value="1"/>
</dbReference>
<keyword evidence="15 16" id="KW-0464">Manganese</keyword>
<keyword evidence="12 16" id="KW-0333">Golgi apparatus</keyword>
<dbReference type="InterPro" id="IPR001173">
    <property type="entry name" value="Glyco_trans_2-like"/>
</dbReference>
<evidence type="ECO:0000256" key="12">
    <source>
        <dbReference type="ARBA" id="ARBA00023034"/>
    </source>
</evidence>
<sequence>MGNNKRDDEGGSTGTFRRRIRAMKTRCMLFGPCRRKTIVLAVLCGVGLYLLHGKVSHSKGNPDGRQRRSEGGIFGFLDAFRADESAGSASKHHPRIHGAVYKEVTGNFEPPREPSRHGLGEHGASLTLEDWEKAAVDKSVREYSLNLYGSSKISVDRSLPDLRDPQCKHWHYPENLPQVSVVITFHNEGWSTLIRTVHSVINRSPPYLLKEIILVDDFSTKHYLAKQLDDYIRTPRLRGVVKLHRTRRREGVIGARTLGFGRASAPVIVSMDAHCEVGTNWLAPLLSVLASNRSYIAVPIIDVIDNMDYRLYPQGDGRLARGMFDWRMDYKRVPGLPDRERKDRRYKTEPYRSPVFSGTVFVMYKSYFFELGGYDPGLKMYGGENYELSFKAWMCGGGSVLWVPCSRVGHIYRVNGVPPYSFPRDTFSNYRDRNYARVAEVWLDDYKDYLYASRPHMRAPSFNIGDVGRQATFRREKKCHNFGWFLKEVAYDLLSHFPHPPKLVMTGEVRALDTEFCLDTMNQVPVGEGVELTMYKCHGSGGNQFFRLTTAGDIRVNEFCLGQREQSVMITACDSPHVIRDWQHSQEKSILWSRRQNRCLERSGLKILLSACRKNFDPQLWTFDDPFLLDTLQVA</sequence>
<dbReference type="EC" id="2.4.1.-" evidence="16"/>
<evidence type="ECO:0000256" key="10">
    <source>
        <dbReference type="ARBA" id="ARBA00022968"/>
    </source>
</evidence>
<comment type="cofactor">
    <cofactor evidence="1 16">
        <name>Mn(2+)</name>
        <dbReference type="ChEBI" id="CHEBI:29035"/>
    </cofactor>
</comment>
<dbReference type="Pfam" id="PF00652">
    <property type="entry name" value="Ricin_B_lectin"/>
    <property type="match status" value="1"/>
</dbReference>
<dbReference type="CDD" id="cd02510">
    <property type="entry name" value="pp-GalNAc-T"/>
    <property type="match status" value="1"/>
</dbReference>
<dbReference type="GeneID" id="119741074"/>
<dbReference type="SUPFAM" id="SSF50370">
    <property type="entry name" value="Ricin B-like lectins"/>
    <property type="match status" value="1"/>
</dbReference>
<keyword evidence="10" id="KW-0735">Signal-anchor</keyword>
<evidence type="ECO:0000259" key="17">
    <source>
        <dbReference type="SMART" id="SM00458"/>
    </source>
</evidence>
<dbReference type="GO" id="GO:0046872">
    <property type="term" value="F:metal ion binding"/>
    <property type="evidence" value="ECO:0007669"/>
    <property type="project" value="UniProtKB-KW"/>
</dbReference>
<dbReference type="GO" id="GO:0004653">
    <property type="term" value="F:polypeptide N-acetylgalactosaminyltransferase activity"/>
    <property type="evidence" value="ECO:0007669"/>
    <property type="project" value="TreeGrafter"/>
</dbReference>
<dbReference type="GO" id="GO:0030246">
    <property type="term" value="F:carbohydrate binding"/>
    <property type="evidence" value="ECO:0007669"/>
    <property type="project" value="UniProtKB-KW"/>
</dbReference>
<dbReference type="GO" id="GO:0006493">
    <property type="term" value="P:protein O-linked glycosylation"/>
    <property type="evidence" value="ECO:0007669"/>
    <property type="project" value="TreeGrafter"/>
</dbReference>
<evidence type="ECO:0000256" key="1">
    <source>
        <dbReference type="ARBA" id="ARBA00001936"/>
    </source>
</evidence>
<dbReference type="SUPFAM" id="SSF53448">
    <property type="entry name" value="Nucleotide-diphospho-sugar transferases"/>
    <property type="match status" value="1"/>
</dbReference>
<dbReference type="AlphaFoldDB" id="A0A914B954"/>
<dbReference type="InterPro" id="IPR000772">
    <property type="entry name" value="Ricin_B_lectin"/>
</dbReference>
<keyword evidence="7" id="KW-0812">Transmembrane</keyword>
<evidence type="ECO:0000256" key="11">
    <source>
        <dbReference type="ARBA" id="ARBA00022989"/>
    </source>
</evidence>
<evidence type="ECO:0000256" key="15">
    <source>
        <dbReference type="ARBA" id="ARBA00023211"/>
    </source>
</evidence>
<evidence type="ECO:0000256" key="3">
    <source>
        <dbReference type="ARBA" id="ARBA00004922"/>
    </source>
</evidence>
<comment type="similarity">
    <text evidence="4 16">Belongs to the glycosyltransferase 2 family. GalNAc-T subfamily.</text>
</comment>
<keyword evidence="13" id="KW-0472">Membrane</keyword>
<evidence type="ECO:0000256" key="9">
    <source>
        <dbReference type="ARBA" id="ARBA00022734"/>
    </source>
</evidence>
<organism evidence="18 19">
    <name type="scientific">Patiria miniata</name>
    <name type="common">Bat star</name>
    <name type="synonym">Asterina miniata</name>
    <dbReference type="NCBI Taxonomy" id="46514"/>
    <lineage>
        <taxon>Eukaryota</taxon>
        <taxon>Metazoa</taxon>
        <taxon>Echinodermata</taxon>
        <taxon>Eleutherozoa</taxon>
        <taxon>Asterozoa</taxon>
        <taxon>Asteroidea</taxon>
        <taxon>Valvatacea</taxon>
        <taxon>Valvatida</taxon>
        <taxon>Asterinidae</taxon>
        <taxon>Patiria</taxon>
    </lineage>
</organism>
<evidence type="ECO:0000256" key="5">
    <source>
        <dbReference type="ARBA" id="ARBA00022676"/>
    </source>
</evidence>
<evidence type="ECO:0000256" key="14">
    <source>
        <dbReference type="ARBA" id="ARBA00023157"/>
    </source>
</evidence>
<evidence type="ECO:0000256" key="4">
    <source>
        <dbReference type="ARBA" id="ARBA00005680"/>
    </source>
</evidence>
<evidence type="ECO:0000256" key="6">
    <source>
        <dbReference type="ARBA" id="ARBA00022679"/>
    </source>
</evidence>
<dbReference type="EnsemblMetazoa" id="XM_038216728.1">
    <property type="protein sequence ID" value="XP_038072656.1"/>
    <property type="gene ID" value="LOC119741074"/>
</dbReference>
<keyword evidence="8" id="KW-0479">Metal-binding</keyword>
<reference evidence="18" key="1">
    <citation type="submission" date="2022-11" db="UniProtKB">
        <authorList>
            <consortium name="EnsemblMetazoa"/>
        </authorList>
    </citation>
    <scope>IDENTIFICATION</scope>
</reference>
<comment type="subcellular location">
    <subcellularLocation>
        <location evidence="2 16">Golgi apparatus membrane</location>
        <topology evidence="2 16">Single-pass type II membrane protein</topology>
    </subcellularLocation>
</comment>
<dbReference type="PROSITE" id="PS50231">
    <property type="entry name" value="RICIN_B_LECTIN"/>
    <property type="match status" value="1"/>
</dbReference>
<keyword evidence="19" id="KW-1185">Reference proteome</keyword>
<evidence type="ECO:0000256" key="13">
    <source>
        <dbReference type="ARBA" id="ARBA00023136"/>
    </source>
</evidence>
<dbReference type="OrthoDB" id="9997609at2759"/>
<dbReference type="Proteomes" id="UP000887568">
    <property type="component" value="Unplaced"/>
</dbReference>
<keyword evidence="11" id="KW-1133">Transmembrane helix</keyword>
<dbReference type="InterPro" id="IPR035992">
    <property type="entry name" value="Ricin_B-like_lectins"/>
</dbReference>
<feature type="domain" description="Ricin B lectin" evidence="17">
    <location>
        <begin position="506"/>
        <end position="624"/>
    </location>
</feature>
<keyword evidence="5 16" id="KW-0328">Glycosyltransferase</keyword>
<dbReference type="PANTHER" id="PTHR11675:SF68">
    <property type="entry name" value="N-ACETYLGALACTOSAMINYLTRANSFERASE 7"/>
    <property type="match status" value="1"/>
</dbReference>
<accession>A0A914B954</accession>
<dbReference type="InterPro" id="IPR045885">
    <property type="entry name" value="GalNAc-T"/>
</dbReference>
<dbReference type="SMART" id="SM00458">
    <property type="entry name" value="RICIN"/>
    <property type="match status" value="1"/>
</dbReference>
<evidence type="ECO:0000256" key="8">
    <source>
        <dbReference type="ARBA" id="ARBA00022723"/>
    </source>
</evidence>
<keyword evidence="14 16" id="KW-1015">Disulfide bond</keyword>